<feature type="transmembrane region" description="Helical" evidence="1">
    <location>
        <begin position="14"/>
        <end position="38"/>
    </location>
</feature>
<reference evidence="2" key="1">
    <citation type="journal article" date="2015" name="Nature">
        <title>Complex archaea that bridge the gap between prokaryotes and eukaryotes.</title>
        <authorList>
            <person name="Spang A."/>
            <person name="Saw J.H."/>
            <person name="Jorgensen S.L."/>
            <person name="Zaremba-Niedzwiedzka K."/>
            <person name="Martijn J."/>
            <person name="Lind A.E."/>
            <person name="van Eijk R."/>
            <person name="Schleper C."/>
            <person name="Guy L."/>
            <person name="Ettema T.J."/>
        </authorList>
    </citation>
    <scope>NUCLEOTIDE SEQUENCE</scope>
</reference>
<name>A0A0F9IPU7_9ZZZZ</name>
<protein>
    <submittedName>
        <fullName evidence="2">Uncharacterized protein</fullName>
    </submittedName>
</protein>
<evidence type="ECO:0000256" key="1">
    <source>
        <dbReference type="SAM" id="Phobius"/>
    </source>
</evidence>
<evidence type="ECO:0000313" key="2">
    <source>
        <dbReference type="EMBL" id="KKM54858.1"/>
    </source>
</evidence>
<gene>
    <name evidence="2" type="ORF">LCGC14_1553120</name>
</gene>
<keyword evidence="1" id="KW-0472">Membrane</keyword>
<keyword evidence="1" id="KW-0812">Transmembrane</keyword>
<dbReference type="AlphaFoldDB" id="A0A0F9IPU7"/>
<keyword evidence="1" id="KW-1133">Transmembrane helix</keyword>
<sequence length="44" mass="4939">MWIVRAIKLRLARVVRFLMVAATAVFGLILLVLAWVIVAFEDGP</sequence>
<proteinExistence type="predicted"/>
<organism evidence="2">
    <name type="scientific">marine sediment metagenome</name>
    <dbReference type="NCBI Taxonomy" id="412755"/>
    <lineage>
        <taxon>unclassified sequences</taxon>
        <taxon>metagenomes</taxon>
        <taxon>ecological metagenomes</taxon>
    </lineage>
</organism>
<accession>A0A0F9IPU7</accession>
<comment type="caution">
    <text evidence="2">The sequence shown here is derived from an EMBL/GenBank/DDBJ whole genome shotgun (WGS) entry which is preliminary data.</text>
</comment>
<dbReference type="EMBL" id="LAZR01011897">
    <property type="protein sequence ID" value="KKM54858.1"/>
    <property type="molecule type" value="Genomic_DNA"/>
</dbReference>